<dbReference type="Pfam" id="PF09736">
    <property type="entry name" value="Bud13"/>
    <property type="match status" value="1"/>
</dbReference>
<organism evidence="3 4">
    <name type="scientific">Blastocystis sp. subtype 1 (strain ATCC 50177 / NandII)</name>
    <dbReference type="NCBI Taxonomy" id="478820"/>
    <lineage>
        <taxon>Eukaryota</taxon>
        <taxon>Sar</taxon>
        <taxon>Stramenopiles</taxon>
        <taxon>Bigyra</taxon>
        <taxon>Opalozoa</taxon>
        <taxon>Opalinata</taxon>
        <taxon>Blastocystidae</taxon>
        <taxon>Blastocystis</taxon>
    </lineage>
</organism>
<dbReference type="InterPro" id="IPR051112">
    <property type="entry name" value="CWC26_splicing_factor"/>
</dbReference>
<reference evidence="3 4" key="1">
    <citation type="submission" date="2016-05" db="EMBL/GenBank/DDBJ databases">
        <title>Nuclear genome of Blastocystis sp. subtype 1 NandII.</title>
        <authorList>
            <person name="Gentekaki E."/>
            <person name="Curtis B."/>
            <person name="Stairs C."/>
            <person name="Eme L."/>
            <person name="Herman E."/>
            <person name="Klimes V."/>
            <person name="Arias M.C."/>
            <person name="Elias M."/>
            <person name="Hilliou F."/>
            <person name="Klute M."/>
            <person name="Malik S.-B."/>
            <person name="Pightling A."/>
            <person name="Rachubinski R."/>
            <person name="Salas D."/>
            <person name="Schlacht A."/>
            <person name="Suga H."/>
            <person name="Archibald J."/>
            <person name="Ball S.G."/>
            <person name="Clark G."/>
            <person name="Dacks J."/>
            <person name="Van Der Giezen M."/>
            <person name="Tsaousis A."/>
            <person name="Roger A."/>
        </authorList>
    </citation>
    <scope>NUCLEOTIDE SEQUENCE [LARGE SCALE GENOMIC DNA]</scope>
    <source>
        <strain evidence="4">ATCC 50177 / NandII</strain>
    </source>
</reference>
<gene>
    <name evidence="3" type="ORF">AV274_1459</name>
</gene>
<evidence type="ECO:0000256" key="1">
    <source>
        <dbReference type="ARBA" id="ARBA00011069"/>
    </source>
</evidence>
<protein>
    <recommendedName>
        <fullName evidence="5">Pre-mRNA-splicing factor CWC26</fullName>
    </recommendedName>
</protein>
<dbReference type="STRING" id="478820.A0A196SLK6"/>
<dbReference type="GO" id="GO:0005684">
    <property type="term" value="C:U2-type spliceosomal complex"/>
    <property type="evidence" value="ECO:0007669"/>
    <property type="project" value="TreeGrafter"/>
</dbReference>
<proteinExistence type="inferred from homology"/>
<feature type="region of interest" description="Disordered" evidence="2">
    <location>
        <begin position="107"/>
        <end position="149"/>
    </location>
</feature>
<dbReference type="GO" id="GO:0070274">
    <property type="term" value="C:RES complex"/>
    <property type="evidence" value="ECO:0007669"/>
    <property type="project" value="TreeGrafter"/>
</dbReference>
<comment type="similarity">
    <text evidence="1">Belongs to the CWC26 family.</text>
</comment>
<dbReference type="GO" id="GO:0000398">
    <property type="term" value="P:mRNA splicing, via spliceosome"/>
    <property type="evidence" value="ECO:0007669"/>
    <property type="project" value="TreeGrafter"/>
</dbReference>
<dbReference type="PANTHER" id="PTHR31809">
    <property type="entry name" value="BUD13 HOMOLOG"/>
    <property type="match status" value="1"/>
</dbReference>
<feature type="compositionally biased region" description="Basic and acidic residues" evidence="2">
    <location>
        <begin position="115"/>
        <end position="140"/>
    </location>
</feature>
<evidence type="ECO:0000313" key="3">
    <source>
        <dbReference type="EMBL" id="OAO16794.1"/>
    </source>
</evidence>
<name>A0A196SLK6_BLAHN</name>
<dbReference type="GO" id="GO:0003723">
    <property type="term" value="F:RNA binding"/>
    <property type="evidence" value="ECO:0007669"/>
    <property type="project" value="TreeGrafter"/>
</dbReference>
<dbReference type="PANTHER" id="PTHR31809:SF0">
    <property type="entry name" value="BUD13 HOMOLOG"/>
    <property type="match status" value="1"/>
</dbReference>
<dbReference type="EMBL" id="LXWW01000059">
    <property type="protein sequence ID" value="OAO16794.1"/>
    <property type="molecule type" value="Genomic_DNA"/>
</dbReference>
<keyword evidence="4" id="KW-1185">Reference proteome</keyword>
<dbReference type="OrthoDB" id="6022at2759"/>
<evidence type="ECO:0008006" key="5">
    <source>
        <dbReference type="Google" id="ProtNLM"/>
    </source>
</evidence>
<dbReference type="InterPro" id="IPR018609">
    <property type="entry name" value="Bud13"/>
</dbReference>
<accession>A0A196SLK6</accession>
<comment type="caution">
    <text evidence="3">The sequence shown here is derived from an EMBL/GenBank/DDBJ whole genome shotgun (WGS) entry which is preliminary data.</text>
</comment>
<dbReference type="Proteomes" id="UP000078348">
    <property type="component" value="Unassembled WGS sequence"/>
</dbReference>
<dbReference type="AlphaFoldDB" id="A0A196SLK6"/>
<evidence type="ECO:0000256" key="2">
    <source>
        <dbReference type="SAM" id="MobiDB-lite"/>
    </source>
</evidence>
<sequence length="196" mass="23115">MSDSTSAELAARTVYRNKEGKKVTRAELLAERAREKRVKTPEELKKEHFDWNVATASKRQDLEHIKKISEIKRTGYTQYADDEELNKRQKEELRPDDPMYEYFLSKREEEEEAVDAEKRANNEEENDKPQVSDFMTESKKPKYRGPLPAPNRFGILPGYRWDGISRGNGFEAKRINRENLQKMRKQQAYQWSVANL</sequence>
<evidence type="ECO:0000313" key="4">
    <source>
        <dbReference type="Proteomes" id="UP000078348"/>
    </source>
</evidence>